<dbReference type="AlphaFoldDB" id="A0A1C3Y670"/>
<keyword evidence="6 7" id="KW-0472">Membrane</keyword>
<dbReference type="PANTHER" id="PTHR42718:SF46">
    <property type="entry name" value="BLR6921 PROTEIN"/>
    <property type="match status" value="1"/>
</dbReference>
<evidence type="ECO:0000259" key="8">
    <source>
        <dbReference type="PROSITE" id="PS50850"/>
    </source>
</evidence>
<proteinExistence type="predicted"/>
<feature type="domain" description="Major facilitator superfamily (MFS) profile" evidence="8">
    <location>
        <begin position="22"/>
        <end position="470"/>
    </location>
</feature>
<feature type="transmembrane region" description="Helical" evidence="7">
    <location>
        <begin position="113"/>
        <end position="136"/>
    </location>
</feature>
<dbReference type="SUPFAM" id="SSF103473">
    <property type="entry name" value="MFS general substrate transporter"/>
    <property type="match status" value="1"/>
</dbReference>
<feature type="transmembrane region" description="Helical" evidence="7">
    <location>
        <begin position="209"/>
        <end position="228"/>
    </location>
</feature>
<evidence type="ECO:0000313" key="10">
    <source>
        <dbReference type="Proteomes" id="UP000198723"/>
    </source>
</evidence>
<feature type="transmembrane region" description="Helical" evidence="7">
    <location>
        <begin position="443"/>
        <end position="465"/>
    </location>
</feature>
<evidence type="ECO:0000256" key="5">
    <source>
        <dbReference type="ARBA" id="ARBA00022989"/>
    </source>
</evidence>
<dbReference type="PANTHER" id="PTHR42718">
    <property type="entry name" value="MAJOR FACILITATOR SUPERFAMILY MULTIDRUG TRANSPORTER MFSC"/>
    <property type="match status" value="1"/>
</dbReference>
<dbReference type="STRING" id="1138170.GA0061105_10934"/>
<evidence type="ECO:0000256" key="7">
    <source>
        <dbReference type="SAM" id="Phobius"/>
    </source>
</evidence>
<evidence type="ECO:0000313" key="9">
    <source>
        <dbReference type="EMBL" id="SCB59988.1"/>
    </source>
</evidence>
<keyword evidence="4 7" id="KW-0812">Transmembrane</keyword>
<keyword evidence="3" id="KW-1003">Cell membrane</keyword>
<dbReference type="Proteomes" id="UP000198723">
    <property type="component" value="Unassembled WGS sequence"/>
</dbReference>
<feature type="transmembrane region" description="Helical" evidence="7">
    <location>
        <begin position="342"/>
        <end position="363"/>
    </location>
</feature>
<dbReference type="InterPro" id="IPR011701">
    <property type="entry name" value="MFS"/>
</dbReference>
<accession>A0A1C3Y670</accession>
<feature type="transmembrane region" description="Helical" evidence="7">
    <location>
        <begin position="176"/>
        <end position="197"/>
    </location>
</feature>
<sequence length="479" mass="49889">MMSTSPPLTAESARMGAGTAGMLTVLCGAIFLEGVDAAMLNIALPSIRAELGLSTTTLSAVVSAYVLAYAGLMLLGGRVADMYGKRKVFLTALTIFLLFSGLGGFATEGWMLLAARFVTGAAAAFMTPAGLALINGNFPEGPQRNKAVLIYAGTASAGFSLGLVIGGLLSAVGWRWVFFAPVIFSAILLLAGMKLIVEKKEDAAQRQKFDIAGALTLTGAMLLAAYALTRMENAANDLTWTIAAAGASMVFWFAFAFIERKSRAPLIRLGIFRSAVLVRSNLGAMLFTGAFFGFQFVVSLYLQELLGWSSFETSLALIVIGMDAILAPLLTPLLVERFGNGRVVLGGFAFAIAGYALFLGMGLDWTYAAMLPSMVLLGLSFSLGYGPLTIIATEGIAEDEQGLASGLVNTSFQFGAALGLSAVSAVGTLALGDGDSPSERLEALRTALMVPVGATLIGMVIMGFGRGRCADASCRLQAG</sequence>
<dbReference type="InterPro" id="IPR020846">
    <property type="entry name" value="MFS_dom"/>
</dbReference>
<feature type="transmembrane region" description="Helical" evidence="7">
    <location>
        <begin position="369"/>
        <end position="391"/>
    </location>
</feature>
<dbReference type="InterPro" id="IPR036259">
    <property type="entry name" value="MFS_trans_sf"/>
</dbReference>
<protein>
    <submittedName>
        <fullName evidence="9">Major Facilitator Superfamily protein</fullName>
    </submittedName>
</protein>
<keyword evidence="5 7" id="KW-1133">Transmembrane helix</keyword>
<evidence type="ECO:0000256" key="2">
    <source>
        <dbReference type="ARBA" id="ARBA00022448"/>
    </source>
</evidence>
<feature type="transmembrane region" description="Helical" evidence="7">
    <location>
        <begin position="412"/>
        <end position="431"/>
    </location>
</feature>
<dbReference type="Gene3D" id="1.20.1720.10">
    <property type="entry name" value="Multidrug resistance protein D"/>
    <property type="match status" value="1"/>
</dbReference>
<dbReference type="CDD" id="cd17321">
    <property type="entry name" value="MFS_MMR_MDR_like"/>
    <property type="match status" value="1"/>
</dbReference>
<evidence type="ECO:0000256" key="3">
    <source>
        <dbReference type="ARBA" id="ARBA00022475"/>
    </source>
</evidence>
<evidence type="ECO:0000256" key="1">
    <source>
        <dbReference type="ARBA" id="ARBA00004651"/>
    </source>
</evidence>
<dbReference type="Pfam" id="PF07690">
    <property type="entry name" value="MFS_1"/>
    <property type="match status" value="1"/>
</dbReference>
<feature type="transmembrane region" description="Helical" evidence="7">
    <location>
        <begin position="148"/>
        <end position="170"/>
    </location>
</feature>
<feature type="transmembrane region" description="Helical" evidence="7">
    <location>
        <begin position="53"/>
        <end position="76"/>
    </location>
</feature>
<feature type="transmembrane region" description="Helical" evidence="7">
    <location>
        <begin position="282"/>
        <end position="302"/>
    </location>
</feature>
<feature type="transmembrane region" description="Helical" evidence="7">
    <location>
        <begin position="88"/>
        <end position="107"/>
    </location>
</feature>
<reference evidence="9 10" key="1">
    <citation type="submission" date="2016-08" db="EMBL/GenBank/DDBJ databases">
        <authorList>
            <person name="Seilhamer J.J."/>
        </authorList>
    </citation>
    <scope>NUCLEOTIDE SEQUENCE [LARGE SCALE GENOMIC DNA]</scope>
    <source>
        <strain evidence="9 10">HBR26</strain>
    </source>
</reference>
<dbReference type="GO" id="GO:0022857">
    <property type="term" value="F:transmembrane transporter activity"/>
    <property type="evidence" value="ECO:0007669"/>
    <property type="project" value="InterPro"/>
</dbReference>
<dbReference type="GO" id="GO:0005886">
    <property type="term" value="C:plasma membrane"/>
    <property type="evidence" value="ECO:0007669"/>
    <property type="project" value="UniProtKB-SubCell"/>
</dbReference>
<keyword evidence="2" id="KW-0813">Transport</keyword>
<organism evidence="9 10">
    <name type="scientific">Rhizobium aethiopicum</name>
    <dbReference type="NCBI Taxonomy" id="1138170"/>
    <lineage>
        <taxon>Bacteria</taxon>
        <taxon>Pseudomonadati</taxon>
        <taxon>Pseudomonadota</taxon>
        <taxon>Alphaproteobacteria</taxon>
        <taxon>Hyphomicrobiales</taxon>
        <taxon>Rhizobiaceae</taxon>
        <taxon>Rhizobium/Agrobacterium group</taxon>
        <taxon>Rhizobium</taxon>
    </lineage>
</organism>
<evidence type="ECO:0000256" key="4">
    <source>
        <dbReference type="ARBA" id="ARBA00022692"/>
    </source>
</evidence>
<evidence type="ECO:0000256" key="6">
    <source>
        <dbReference type="ARBA" id="ARBA00023136"/>
    </source>
</evidence>
<dbReference type="Gene3D" id="1.20.1250.20">
    <property type="entry name" value="MFS general substrate transporter like domains"/>
    <property type="match status" value="1"/>
</dbReference>
<comment type="subcellular location">
    <subcellularLocation>
        <location evidence="1">Cell membrane</location>
        <topology evidence="1">Multi-pass membrane protein</topology>
    </subcellularLocation>
</comment>
<name>A0A1C3Y670_9HYPH</name>
<feature type="transmembrane region" description="Helical" evidence="7">
    <location>
        <begin position="240"/>
        <end position="258"/>
    </location>
</feature>
<dbReference type="EMBL" id="FMAJ01000009">
    <property type="protein sequence ID" value="SCB59988.1"/>
    <property type="molecule type" value="Genomic_DNA"/>
</dbReference>
<feature type="transmembrane region" description="Helical" evidence="7">
    <location>
        <begin position="314"/>
        <end position="335"/>
    </location>
</feature>
<dbReference type="PROSITE" id="PS50850">
    <property type="entry name" value="MFS"/>
    <property type="match status" value="1"/>
</dbReference>
<gene>
    <name evidence="9" type="ORF">GA0061105_10934</name>
</gene>